<dbReference type="Pfam" id="PF13242">
    <property type="entry name" value="Hydrolase_like"/>
    <property type="match status" value="1"/>
</dbReference>
<dbReference type="GO" id="GO:0046872">
    <property type="term" value="F:metal ion binding"/>
    <property type="evidence" value="ECO:0007669"/>
    <property type="project" value="UniProtKB-KW"/>
</dbReference>
<dbReference type="SUPFAM" id="SSF56784">
    <property type="entry name" value="HAD-like"/>
    <property type="match status" value="1"/>
</dbReference>
<dbReference type="InterPro" id="IPR006549">
    <property type="entry name" value="HAD-SF_hydro_IIIA"/>
</dbReference>
<evidence type="ECO:0000256" key="3">
    <source>
        <dbReference type="ARBA" id="ARBA00022723"/>
    </source>
</evidence>
<dbReference type="InterPro" id="IPR004446">
    <property type="entry name" value="Heptose_bisP_phosphatase"/>
</dbReference>
<accession>A0A7W0C930</accession>
<gene>
    <name evidence="10" type="ORF">HNR65_001677</name>
</gene>
<comment type="cofactor">
    <cofactor evidence="9">
        <name>Zn(2+)</name>
        <dbReference type="ChEBI" id="CHEBI:29105"/>
    </cofactor>
</comment>
<feature type="binding site" evidence="9">
    <location>
        <position position="95"/>
    </location>
    <ligand>
        <name>Zn(2+)</name>
        <dbReference type="ChEBI" id="CHEBI:29105"/>
    </ligand>
</feature>
<feature type="active site" description="Proton donor" evidence="8">
    <location>
        <position position="17"/>
    </location>
</feature>
<dbReference type="CDD" id="cd07503">
    <property type="entry name" value="HAD_HisB-N"/>
    <property type="match status" value="1"/>
</dbReference>
<protein>
    <recommendedName>
        <fullName evidence="6 7">D,D-heptose 1,7-bisphosphate phosphatase</fullName>
        <ecNumber evidence="7">3.1.3.-</ecNumber>
    </recommendedName>
</protein>
<feature type="binding site" evidence="9">
    <location>
        <position position="15"/>
    </location>
    <ligand>
        <name>Mg(2+)</name>
        <dbReference type="ChEBI" id="CHEBI:18420"/>
    </ligand>
</feature>
<keyword evidence="2 7" id="KW-0963">Cytoplasm</keyword>
<keyword evidence="9" id="KW-0862">Zinc</keyword>
<dbReference type="Proteomes" id="UP000525298">
    <property type="component" value="Unassembled WGS sequence"/>
</dbReference>
<dbReference type="PIRSF" id="PIRSF004682">
    <property type="entry name" value="GmhB"/>
    <property type="match status" value="1"/>
</dbReference>
<evidence type="ECO:0000256" key="2">
    <source>
        <dbReference type="ARBA" id="ARBA00022490"/>
    </source>
</evidence>
<dbReference type="InterPro" id="IPR006543">
    <property type="entry name" value="Histidinol-phos"/>
</dbReference>
<dbReference type="PANTHER" id="PTHR42891:SF1">
    <property type="entry name" value="D-GLYCERO-BETA-D-MANNO-HEPTOSE-1,7-BISPHOSPHATE 7-PHOSPHATASE"/>
    <property type="match status" value="1"/>
</dbReference>
<evidence type="ECO:0000256" key="4">
    <source>
        <dbReference type="ARBA" id="ARBA00022801"/>
    </source>
</evidence>
<keyword evidence="9" id="KW-0460">Magnesium</keyword>
<dbReference type="AlphaFoldDB" id="A0A7W0C930"/>
<dbReference type="GO" id="GO:0016791">
    <property type="term" value="F:phosphatase activity"/>
    <property type="evidence" value="ECO:0007669"/>
    <property type="project" value="InterPro"/>
</dbReference>
<keyword evidence="11" id="KW-1185">Reference proteome</keyword>
<evidence type="ECO:0000256" key="7">
    <source>
        <dbReference type="PIRNR" id="PIRNR004682"/>
    </source>
</evidence>
<name>A0A7W0C930_9BACT</name>
<comment type="cofactor">
    <cofactor evidence="9">
        <name>Mg(2+)</name>
        <dbReference type="ChEBI" id="CHEBI:18420"/>
    </cofactor>
</comment>
<evidence type="ECO:0000256" key="8">
    <source>
        <dbReference type="PIRSR" id="PIRSR004682-1"/>
    </source>
</evidence>
<feature type="binding site" evidence="9">
    <location>
        <position position="97"/>
    </location>
    <ligand>
        <name>Zn(2+)</name>
        <dbReference type="ChEBI" id="CHEBI:29105"/>
    </ligand>
</feature>
<dbReference type="NCBIfam" id="TIGR01656">
    <property type="entry name" value="Histidinol-ppas"/>
    <property type="match status" value="1"/>
</dbReference>
<sequence length="187" mass="20455">MVIENNIKRPAVFLDRDGTIIEDRGHLSRPSQVIFFTETVSALRRLNELFDLFIVTNQSGVAKGLLTMDDVGCVNGHVVSYLAECGIRITDIYVCPHDSSDNCECIKPKPYFLKKAEKEHGIDLSRSFAIGDHPHDVAFAENAGAHGIYVLTGHGMKHRHELSKEALIAAGIEAAADIICRSAAAGR</sequence>
<feature type="binding site" evidence="9">
    <location>
        <position position="132"/>
    </location>
    <ligand>
        <name>Mg(2+)</name>
        <dbReference type="ChEBI" id="CHEBI:18420"/>
    </ligand>
</feature>
<evidence type="ECO:0000313" key="10">
    <source>
        <dbReference type="EMBL" id="MBA2881350.1"/>
    </source>
</evidence>
<proteinExistence type="inferred from homology"/>
<organism evidence="10 11">
    <name type="scientific">Desulfosalsimonas propionicica</name>
    <dbReference type="NCBI Taxonomy" id="332175"/>
    <lineage>
        <taxon>Bacteria</taxon>
        <taxon>Pseudomonadati</taxon>
        <taxon>Thermodesulfobacteriota</taxon>
        <taxon>Desulfobacteria</taxon>
        <taxon>Desulfobacterales</taxon>
        <taxon>Desulfosalsimonadaceae</taxon>
        <taxon>Desulfosalsimonas</taxon>
    </lineage>
</organism>
<feature type="binding site" evidence="9">
    <location>
        <position position="105"/>
    </location>
    <ligand>
        <name>Zn(2+)</name>
        <dbReference type="ChEBI" id="CHEBI:29105"/>
    </ligand>
</feature>
<keyword evidence="5 7" id="KW-0119">Carbohydrate metabolism</keyword>
<evidence type="ECO:0000256" key="1">
    <source>
        <dbReference type="ARBA" id="ARBA00004496"/>
    </source>
</evidence>
<dbReference type="GO" id="GO:0005737">
    <property type="term" value="C:cytoplasm"/>
    <property type="evidence" value="ECO:0007669"/>
    <property type="project" value="UniProtKB-SubCell"/>
</dbReference>
<dbReference type="InterPro" id="IPR023214">
    <property type="entry name" value="HAD_sf"/>
</dbReference>
<evidence type="ECO:0000256" key="5">
    <source>
        <dbReference type="ARBA" id="ARBA00023277"/>
    </source>
</evidence>
<dbReference type="EC" id="3.1.3.-" evidence="7"/>
<feature type="binding site" evidence="9">
    <location>
        <position position="17"/>
    </location>
    <ligand>
        <name>Mg(2+)</name>
        <dbReference type="ChEBI" id="CHEBI:18420"/>
    </ligand>
</feature>
<feature type="active site" description="Nucleophile" evidence="8">
    <location>
        <position position="15"/>
    </location>
</feature>
<feature type="binding site" evidence="9">
    <location>
        <position position="103"/>
    </location>
    <ligand>
        <name>Zn(2+)</name>
        <dbReference type="ChEBI" id="CHEBI:29105"/>
    </ligand>
</feature>
<dbReference type="GO" id="GO:0005975">
    <property type="term" value="P:carbohydrate metabolic process"/>
    <property type="evidence" value="ECO:0007669"/>
    <property type="project" value="InterPro"/>
</dbReference>
<dbReference type="Gene3D" id="3.40.50.1000">
    <property type="entry name" value="HAD superfamily/HAD-like"/>
    <property type="match status" value="1"/>
</dbReference>
<dbReference type="InterPro" id="IPR036412">
    <property type="entry name" value="HAD-like_sf"/>
</dbReference>
<dbReference type="EMBL" id="JACDUS010000004">
    <property type="protein sequence ID" value="MBA2881350.1"/>
    <property type="molecule type" value="Genomic_DNA"/>
</dbReference>
<keyword evidence="4 7" id="KW-0378">Hydrolase</keyword>
<dbReference type="NCBIfam" id="TIGR01662">
    <property type="entry name" value="HAD-SF-IIIA"/>
    <property type="match status" value="1"/>
</dbReference>
<evidence type="ECO:0000313" key="11">
    <source>
        <dbReference type="Proteomes" id="UP000525298"/>
    </source>
</evidence>
<reference evidence="10 11" key="1">
    <citation type="submission" date="2020-07" db="EMBL/GenBank/DDBJ databases">
        <title>Genomic Encyclopedia of Type Strains, Phase IV (KMG-IV): sequencing the most valuable type-strain genomes for metagenomic binning, comparative biology and taxonomic classification.</title>
        <authorList>
            <person name="Goeker M."/>
        </authorList>
    </citation>
    <scope>NUCLEOTIDE SEQUENCE [LARGE SCALE GENOMIC DNA]</scope>
    <source>
        <strain evidence="10 11">DSM 17721</strain>
    </source>
</reference>
<comment type="similarity">
    <text evidence="7">Belongs to the gmhB family.</text>
</comment>
<evidence type="ECO:0000256" key="9">
    <source>
        <dbReference type="PIRSR" id="PIRSR004682-4"/>
    </source>
</evidence>
<evidence type="ECO:0000256" key="6">
    <source>
        <dbReference type="ARBA" id="ARBA00031828"/>
    </source>
</evidence>
<keyword evidence="3 9" id="KW-0479">Metal-binding</keyword>
<dbReference type="RefSeq" id="WP_181551021.1">
    <property type="nucleotide sequence ID" value="NZ_JACDUS010000004.1"/>
</dbReference>
<comment type="caution">
    <text evidence="10">The sequence shown here is derived from an EMBL/GenBank/DDBJ whole genome shotgun (WGS) entry which is preliminary data.</text>
</comment>
<dbReference type="PANTHER" id="PTHR42891">
    <property type="entry name" value="D-GLYCERO-BETA-D-MANNO-HEPTOSE-1,7-BISPHOSPHATE 7-PHOSPHATASE"/>
    <property type="match status" value="1"/>
</dbReference>
<comment type="subcellular location">
    <subcellularLocation>
        <location evidence="1 7">Cytoplasm</location>
    </subcellularLocation>
</comment>